<protein>
    <submittedName>
        <fullName evidence="7">ATP-dependent DNA helicase MER3</fullName>
        <ecNumber evidence="7">3.6.4.12</ecNumber>
    </submittedName>
</protein>
<comment type="similarity">
    <text evidence="1">Belongs to the helicase family. SKI2 subfamily.</text>
</comment>
<evidence type="ECO:0000259" key="5">
    <source>
        <dbReference type="PROSITE" id="PS51192"/>
    </source>
</evidence>
<feature type="region of interest" description="Disordered" evidence="4">
    <location>
        <begin position="59"/>
        <end position="92"/>
    </location>
</feature>
<dbReference type="PROSITE" id="PS51194">
    <property type="entry name" value="HELICASE_CTER"/>
    <property type="match status" value="1"/>
</dbReference>
<dbReference type="InterPro" id="IPR036388">
    <property type="entry name" value="WH-like_DNA-bd_sf"/>
</dbReference>
<dbReference type="InterPro" id="IPR052247">
    <property type="entry name" value="Meiotic_Crossover_Helicase"/>
</dbReference>
<comment type="caution">
    <text evidence="7">The sequence shown here is derived from an EMBL/GenBank/DDBJ whole genome shotgun (WGS) entry which is preliminary data.</text>
</comment>
<gene>
    <name evidence="7" type="primary">HFM1</name>
    <name evidence="7" type="ORF">GGI25_006165</name>
</gene>
<feature type="domain" description="Helicase C-terminal" evidence="6">
    <location>
        <begin position="372"/>
        <end position="558"/>
    </location>
</feature>
<proteinExistence type="inferred from homology"/>
<keyword evidence="7" id="KW-0347">Helicase</keyword>
<evidence type="ECO:0000256" key="1">
    <source>
        <dbReference type="ARBA" id="ARBA00010140"/>
    </source>
</evidence>
<dbReference type="InterPro" id="IPR011545">
    <property type="entry name" value="DEAD/DEAH_box_helicase_dom"/>
</dbReference>
<evidence type="ECO:0000313" key="7">
    <source>
        <dbReference type="EMBL" id="KAJ2669394.1"/>
    </source>
</evidence>
<feature type="domain" description="Helicase ATP-binding" evidence="5">
    <location>
        <begin position="140"/>
        <end position="326"/>
    </location>
</feature>
<dbReference type="InterPro" id="IPR004179">
    <property type="entry name" value="Sec63-dom"/>
</dbReference>
<evidence type="ECO:0000259" key="6">
    <source>
        <dbReference type="PROSITE" id="PS51194"/>
    </source>
</evidence>
<name>A0A9W8KU03_9FUNG</name>
<dbReference type="SMART" id="SM00973">
    <property type="entry name" value="Sec63"/>
    <property type="match status" value="1"/>
</dbReference>
<dbReference type="AlphaFoldDB" id="A0A9W8KU03"/>
<keyword evidence="3" id="KW-0067">ATP-binding</keyword>
<evidence type="ECO:0000313" key="8">
    <source>
        <dbReference type="Proteomes" id="UP001151518"/>
    </source>
</evidence>
<dbReference type="PROSITE" id="PS51192">
    <property type="entry name" value="HELICASE_ATP_BIND_1"/>
    <property type="match status" value="1"/>
</dbReference>
<accession>A0A9W8KU03</accession>
<dbReference type="OrthoDB" id="5575at2759"/>
<dbReference type="GO" id="GO:0003676">
    <property type="term" value="F:nucleic acid binding"/>
    <property type="evidence" value="ECO:0007669"/>
    <property type="project" value="InterPro"/>
</dbReference>
<dbReference type="InterPro" id="IPR001650">
    <property type="entry name" value="Helicase_C-like"/>
</dbReference>
<keyword evidence="2" id="KW-0547">Nucleotide-binding</keyword>
<dbReference type="PANTHER" id="PTHR47835:SF3">
    <property type="entry name" value="HELICASE FOR MEIOSIS 1"/>
    <property type="match status" value="1"/>
</dbReference>
<dbReference type="EMBL" id="JANBTW010000152">
    <property type="protein sequence ID" value="KAJ2669394.1"/>
    <property type="molecule type" value="Genomic_DNA"/>
</dbReference>
<dbReference type="CDD" id="cd18795">
    <property type="entry name" value="SF2_C_Ski2"/>
    <property type="match status" value="1"/>
</dbReference>
<dbReference type="EC" id="3.6.4.12" evidence="7"/>
<dbReference type="GO" id="GO:0043138">
    <property type="term" value="F:3'-5' DNA helicase activity"/>
    <property type="evidence" value="ECO:0007669"/>
    <property type="project" value="UniProtKB-EC"/>
</dbReference>
<dbReference type="Gene3D" id="3.40.50.300">
    <property type="entry name" value="P-loop containing nucleotide triphosphate hydrolases"/>
    <property type="match status" value="2"/>
</dbReference>
<dbReference type="GO" id="GO:0051321">
    <property type="term" value="P:meiotic cell cycle"/>
    <property type="evidence" value="ECO:0007669"/>
    <property type="project" value="UniProtKB-KW"/>
</dbReference>
<dbReference type="Pfam" id="PF00270">
    <property type="entry name" value="DEAD"/>
    <property type="match status" value="1"/>
</dbReference>
<dbReference type="GO" id="GO:0005524">
    <property type="term" value="F:ATP binding"/>
    <property type="evidence" value="ECO:0007669"/>
    <property type="project" value="UniProtKB-KW"/>
</dbReference>
<dbReference type="Gene3D" id="1.10.3380.10">
    <property type="entry name" value="Sec63 N-terminal domain-like domain"/>
    <property type="match status" value="1"/>
</dbReference>
<keyword evidence="7" id="KW-0378">Hydrolase</keyword>
<dbReference type="SMART" id="SM00490">
    <property type="entry name" value="HELICc"/>
    <property type="match status" value="1"/>
</dbReference>
<evidence type="ECO:0000256" key="3">
    <source>
        <dbReference type="ARBA" id="ARBA00022840"/>
    </source>
</evidence>
<reference evidence="7" key="1">
    <citation type="submission" date="2022-07" db="EMBL/GenBank/DDBJ databases">
        <title>Phylogenomic reconstructions and comparative analyses of Kickxellomycotina fungi.</title>
        <authorList>
            <person name="Reynolds N.K."/>
            <person name="Stajich J.E."/>
            <person name="Barry K."/>
            <person name="Grigoriev I.V."/>
            <person name="Crous P."/>
            <person name="Smith M.E."/>
        </authorList>
    </citation>
    <scope>NUCLEOTIDE SEQUENCE</scope>
    <source>
        <strain evidence="7">NRRL 3115</strain>
    </source>
</reference>
<evidence type="ECO:0000256" key="2">
    <source>
        <dbReference type="ARBA" id="ARBA00022741"/>
    </source>
</evidence>
<dbReference type="InterPro" id="IPR027417">
    <property type="entry name" value="P-loop_NTPase"/>
</dbReference>
<dbReference type="Proteomes" id="UP001151518">
    <property type="component" value="Unassembled WGS sequence"/>
</dbReference>
<dbReference type="Pfam" id="PF00271">
    <property type="entry name" value="Helicase_C"/>
    <property type="match status" value="1"/>
</dbReference>
<organism evidence="7 8">
    <name type="scientific">Coemansia spiralis</name>
    <dbReference type="NCBI Taxonomy" id="417178"/>
    <lineage>
        <taxon>Eukaryota</taxon>
        <taxon>Fungi</taxon>
        <taxon>Fungi incertae sedis</taxon>
        <taxon>Zoopagomycota</taxon>
        <taxon>Kickxellomycotina</taxon>
        <taxon>Kickxellomycetes</taxon>
        <taxon>Kickxellales</taxon>
        <taxon>Kickxellaceae</taxon>
        <taxon>Coemansia</taxon>
    </lineage>
</organism>
<dbReference type="Pfam" id="PF02889">
    <property type="entry name" value="Sec63"/>
    <property type="match status" value="1"/>
</dbReference>
<evidence type="ECO:0000256" key="4">
    <source>
        <dbReference type="SAM" id="MobiDB-lite"/>
    </source>
</evidence>
<dbReference type="SUPFAM" id="SSF52540">
    <property type="entry name" value="P-loop containing nucleoside triphosphate hydrolases"/>
    <property type="match status" value="1"/>
</dbReference>
<dbReference type="PANTHER" id="PTHR47835">
    <property type="entry name" value="HFM1, ATP DEPENDENT DNA HELICASE HOMOLOG"/>
    <property type="match status" value="1"/>
</dbReference>
<dbReference type="GO" id="GO:0016787">
    <property type="term" value="F:hydrolase activity"/>
    <property type="evidence" value="ECO:0007669"/>
    <property type="project" value="UniProtKB-KW"/>
</dbReference>
<dbReference type="SMART" id="SM00487">
    <property type="entry name" value="DEXDc"/>
    <property type="match status" value="1"/>
</dbReference>
<sequence>MGSNKWQHYLENAEPLDMATTSNKVFGAYGKSNDTLPTIGFQIPKAGIVTPTISKYTDSKRPRLQAPNDDNLAKTAMSIPPVPSNAQHPIQRPQIQQSSYNFGIFANKDTPLIAVGALSEQFAKMYPFSHFNPLQSECFNDLFCTDANLVISAPTASGKTVLLELAMFRLFKKMSSDSQRPKVLYLAPLKALCTEKAREWSLRFAATNIKCIELVGNGDSGSIENQDAQPANVTSIFEAQILCATPEKWISVVESLFLHSHFLRPIDLILIDECHMIGTKRGAFLELAVSSVRQRNKHVRVIATSAIISNISDISEWLYYFSVQPGDNRNLAVPAKTLIFGQEYRPVSLSKSVLGYDCYMPYYKFQRNLDFKLPGIINTYGSGRSTLIFCSTRGSAQDTCRFLAKNINQLNLPPTPIHLTTSFTNQLLNAVESVSKGIAYHHAGLSSSDRLRVEELFMNGSVQILCCTSTLGTGINMPAYMVIVKGTKGYINGSYQEYSTIDILQFVGRAGRPQFGNRAKAIILTDKSMANTYRTLVSGSEVLESRQPELARAIIGGIFRNEFYSTEDVASWLKSSFLAVRMKNAPSTYISSNKLDITADSDLCKGLAEMEISQLSDYFLLELSNNNTFALTDSGKCVAKHRVHPIRMAKLLAEIPANPTYRQILEFISSSGEFEDLQITIGQKSILNSMAKSQYVQFKLAHKVDSVKDKIFILLQYGLQCQPLPSSKYAAGMSLDMNRAVQLARNPAMCICEYFTLQNDFQGVIYSLKICRELHAGCSENSPAVLQQINGIGPRYAELLYEKGITNVLQLREMSAREIEYANAAYYETCAGLCNPVEGTTVTLEVAPLKYVGCAKRINVPISKRGSELSQGRRLFTEDGFVEPPSTTISSGHEIKQNDWCEAFDSDEYDDIINSLITSSTLPLE</sequence>
<dbReference type="InterPro" id="IPR014001">
    <property type="entry name" value="Helicase_ATP-bd"/>
</dbReference>
<dbReference type="SUPFAM" id="SSF158702">
    <property type="entry name" value="Sec63 N-terminal domain-like"/>
    <property type="match status" value="1"/>
</dbReference>
<dbReference type="Gene3D" id="1.10.10.10">
    <property type="entry name" value="Winged helix-like DNA-binding domain superfamily/Winged helix DNA-binding domain"/>
    <property type="match status" value="1"/>
</dbReference>